<dbReference type="Proteomes" id="UP000829447">
    <property type="component" value="Linkage Group LG5"/>
</dbReference>
<sequence length="301" mass="33542">MYALNSQDDEELFDNVENRFDSYRKYQYSGSDPPESFQSSDADMGFGCCDGFDRSLLKAAETLYLENVTLPEALPHSASTDMDKHTLSSPPRLQRLIAQSRRLARYSARRSEAETLMQPQLKAGRKSPRLQRKFSLLQKPTSPICSSQNMMEEDSVLYDTLSFQPKMSADDFGLVCGLAPPHRVFLSSSAFDGFDLNTMRSVSIQSTQTIPPPPPSVGLCSEAPTPPVVADPPPSPPLPKIKLATSGIKVKEAFLPPLLSNTLIVLFLRVLLLLEPLLFSLLWILLLLVRLPKETLYALRH</sequence>
<reference evidence="1 2" key="1">
    <citation type="journal article" date="2022" name="bioRxiv">
        <title>An ancient truncated duplication of the anti-Mullerian hormone receptor type 2 gene is a potential conserved master sex determinant in the Pangasiidae catfish family.</title>
        <authorList>
            <person name="Wen M."/>
            <person name="Pan Q."/>
            <person name="Jouanno E."/>
            <person name="Montfort J."/>
            <person name="Zahm M."/>
            <person name="Cabau C."/>
            <person name="Klopp C."/>
            <person name="Iampietro C."/>
            <person name="Roques C."/>
            <person name="Bouchez O."/>
            <person name="Castinel A."/>
            <person name="Donnadieu C."/>
            <person name="Parrinello H."/>
            <person name="Poncet C."/>
            <person name="Belmonte E."/>
            <person name="Gautier V."/>
            <person name="Avarre J.-C."/>
            <person name="Dugue R."/>
            <person name="Gustiano R."/>
            <person name="Ha T.T.T."/>
            <person name="Campet M."/>
            <person name="Sriphairoj K."/>
            <person name="Ribolli J."/>
            <person name="de Almeida F.L."/>
            <person name="Desvignes T."/>
            <person name="Postlethwait J.H."/>
            <person name="Bucao C.F."/>
            <person name="Robinson-Rechavi M."/>
            <person name="Bobe J."/>
            <person name="Herpin A."/>
            <person name="Guiguen Y."/>
        </authorList>
    </citation>
    <scope>NUCLEOTIDE SEQUENCE [LARGE SCALE GENOMIC DNA]</scope>
    <source>
        <strain evidence="1">YG-Dec2019</strain>
    </source>
</reference>
<accession>A0ACC5WHZ0</accession>
<comment type="caution">
    <text evidence="1">The sequence shown here is derived from an EMBL/GenBank/DDBJ whole genome shotgun (WGS) entry which is preliminary data.</text>
</comment>
<evidence type="ECO:0000313" key="1">
    <source>
        <dbReference type="EMBL" id="MCI4378273.1"/>
    </source>
</evidence>
<organism evidence="1 2">
    <name type="scientific">Pangasianodon gigas</name>
    <name type="common">Mekong giant catfish</name>
    <name type="synonym">Pangasius gigas</name>
    <dbReference type="NCBI Taxonomy" id="30993"/>
    <lineage>
        <taxon>Eukaryota</taxon>
        <taxon>Metazoa</taxon>
        <taxon>Chordata</taxon>
        <taxon>Craniata</taxon>
        <taxon>Vertebrata</taxon>
        <taxon>Euteleostomi</taxon>
        <taxon>Actinopterygii</taxon>
        <taxon>Neopterygii</taxon>
        <taxon>Teleostei</taxon>
        <taxon>Ostariophysi</taxon>
        <taxon>Siluriformes</taxon>
        <taxon>Pangasiidae</taxon>
        <taxon>Pangasianodon</taxon>
    </lineage>
</organism>
<protein>
    <submittedName>
        <fullName evidence="1">Uncharacterized protein</fullName>
    </submittedName>
</protein>
<name>A0ACC5WHZ0_PANGG</name>
<keyword evidence="2" id="KW-1185">Reference proteome</keyword>
<dbReference type="EMBL" id="CM040458">
    <property type="protein sequence ID" value="MCI4378273.1"/>
    <property type="molecule type" value="Genomic_DNA"/>
</dbReference>
<evidence type="ECO:0000313" key="2">
    <source>
        <dbReference type="Proteomes" id="UP000829447"/>
    </source>
</evidence>
<proteinExistence type="predicted"/>
<gene>
    <name evidence="1" type="ORF">PGIGA_G00214040</name>
</gene>